<evidence type="ECO:0000313" key="2">
    <source>
        <dbReference type="EMBL" id="SYX84907.1"/>
    </source>
</evidence>
<feature type="domain" description="VOC" evidence="1">
    <location>
        <begin position="4"/>
        <end position="121"/>
    </location>
</feature>
<name>A0A383RCU5_PAEAL</name>
<organism evidence="2 3">
    <name type="scientific">Paenibacillus alvei</name>
    <name type="common">Bacillus alvei</name>
    <dbReference type="NCBI Taxonomy" id="44250"/>
    <lineage>
        <taxon>Bacteria</taxon>
        <taxon>Bacillati</taxon>
        <taxon>Bacillota</taxon>
        <taxon>Bacilli</taxon>
        <taxon>Bacillales</taxon>
        <taxon>Paenibacillaceae</taxon>
        <taxon>Paenibacillus</taxon>
    </lineage>
</organism>
<sequence length="121" mass="13798">MIRKMECAALYTANIEESVAFYTAIGLKESWTITRPLPNGDPWTIVGLSFPDERSSELVLQNNPELKEIDIELLVDDVRETYAKLQERTDIHWIREPFPTESGHVAVMEAPDHNVFVLVGK</sequence>
<dbReference type="EMBL" id="LS992241">
    <property type="protein sequence ID" value="SYX84907.1"/>
    <property type="molecule type" value="Genomic_DNA"/>
</dbReference>
<dbReference type="Proteomes" id="UP000304148">
    <property type="component" value="Chromosome"/>
</dbReference>
<evidence type="ECO:0000313" key="3">
    <source>
        <dbReference type="Proteomes" id="UP000304148"/>
    </source>
</evidence>
<accession>A0A383RCU5</accession>
<dbReference type="Gene3D" id="3.10.180.10">
    <property type="entry name" value="2,3-Dihydroxybiphenyl 1,2-Dioxygenase, domain 1"/>
    <property type="match status" value="1"/>
</dbReference>
<protein>
    <recommendedName>
        <fullName evidence="1">VOC domain-containing protein</fullName>
    </recommendedName>
</protein>
<dbReference type="InterPro" id="IPR029068">
    <property type="entry name" value="Glyas_Bleomycin-R_OHBP_Dase"/>
</dbReference>
<gene>
    <name evidence="2" type="ORF">PBLR_13329</name>
</gene>
<dbReference type="AlphaFoldDB" id="A0A383RCU5"/>
<dbReference type="PROSITE" id="PS51819">
    <property type="entry name" value="VOC"/>
    <property type="match status" value="1"/>
</dbReference>
<dbReference type="InterPro" id="IPR037523">
    <property type="entry name" value="VOC_core"/>
</dbReference>
<dbReference type="Pfam" id="PF00903">
    <property type="entry name" value="Glyoxalase"/>
    <property type="match status" value="1"/>
</dbReference>
<dbReference type="RefSeq" id="WP_138186701.1">
    <property type="nucleotide sequence ID" value="NZ_LS992241.1"/>
</dbReference>
<proteinExistence type="predicted"/>
<dbReference type="SUPFAM" id="SSF54593">
    <property type="entry name" value="Glyoxalase/Bleomycin resistance protein/Dihydroxybiphenyl dioxygenase"/>
    <property type="match status" value="1"/>
</dbReference>
<evidence type="ECO:0000259" key="1">
    <source>
        <dbReference type="PROSITE" id="PS51819"/>
    </source>
</evidence>
<dbReference type="InterPro" id="IPR004360">
    <property type="entry name" value="Glyas_Fos-R_dOase_dom"/>
</dbReference>
<reference evidence="3" key="1">
    <citation type="submission" date="2018-08" db="EMBL/GenBank/DDBJ databases">
        <authorList>
            <person name="Chevrot R."/>
        </authorList>
    </citation>
    <scope>NUCLEOTIDE SEQUENCE [LARGE SCALE GENOMIC DNA]</scope>
</reference>